<reference evidence="2" key="1">
    <citation type="journal article" date="2016" name="BMC Biol.">
        <title>Parallel evolution of highly conserved plastid genome architecture in red seaweeds and seed plants.</title>
        <authorList>
            <person name="Lee J."/>
            <person name="Cho C.H."/>
            <person name="Park S.I."/>
            <person name="Choi J.W."/>
            <person name="Song H.S."/>
            <person name="West J.A."/>
            <person name="Bhattacharya D."/>
            <person name="Yoon H.S."/>
        </authorList>
    </citation>
    <scope>NUCLEOTIDE SEQUENCE</scope>
</reference>
<dbReference type="EMBL" id="KX284712">
    <property type="protein sequence ID" value="AOM64937.1"/>
    <property type="molecule type" value="Genomic_DNA"/>
</dbReference>
<organism evidence="2">
    <name type="scientific">Schizymenia dubyi</name>
    <dbReference type="NCBI Taxonomy" id="38368"/>
    <lineage>
        <taxon>Eukaryota</taxon>
        <taxon>Rhodophyta</taxon>
        <taxon>Florideophyceae</taxon>
        <taxon>Rhodymeniophycidae</taxon>
        <taxon>Nemastomatales</taxon>
        <taxon>Schizymeniaceae</taxon>
        <taxon>Schizymenia</taxon>
    </lineage>
</organism>
<keyword evidence="1 2" id="KW-0456">Lyase</keyword>
<gene>
    <name evidence="2" type="primary">cpcS</name>
    <name evidence="2" type="ORF">Schiz_054</name>
</gene>
<geneLocation type="plastid" evidence="2"/>
<dbReference type="GeneID" id="29072272"/>
<name>A0A1C9C974_9FLOR</name>
<dbReference type="InterPro" id="IPR018536">
    <property type="entry name" value="CpcS/CpeS"/>
</dbReference>
<dbReference type="Gene3D" id="2.40.128.20">
    <property type="match status" value="2"/>
</dbReference>
<dbReference type="Pfam" id="PF09367">
    <property type="entry name" value="CpeS"/>
    <property type="match status" value="1"/>
</dbReference>
<dbReference type="AlphaFoldDB" id="A0A1C9C974"/>
<sequence length="154" mass="18539">MTTSLETFLQKIEGEWLSQETIYYLQTKYEQNNLSTVNIKYLASNKKQDKKSEAYKITYNINNFLSEYYFSHLYDNNFGIIEKYTNKHNKTYEFKIHSHNCIEIKTYKANIEYIEYLYLIDHNLKLSLSLLKKFDKYISISFNSKIKIAKTKDN</sequence>
<proteinExistence type="predicted"/>
<dbReference type="SMR" id="A0A1C9C974"/>
<evidence type="ECO:0000256" key="1">
    <source>
        <dbReference type="ARBA" id="ARBA00023239"/>
    </source>
</evidence>
<dbReference type="GO" id="GO:0016829">
    <property type="term" value="F:lyase activity"/>
    <property type="evidence" value="ECO:0007669"/>
    <property type="project" value="UniProtKB-KW"/>
</dbReference>
<dbReference type="RefSeq" id="YP_009296002.1">
    <property type="nucleotide sequence ID" value="NC_031169.1"/>
</dbReference>
<evidence type="ECO:0000313" key="2">
    <source>
        <dbReference type="EMBL" id="AOM64937.1"/>
    </source>
</evidence>
<dbReference type="InterPro" id="IPR012674">
    <property type="entry name" value="Calycin"/>
</dbReference>
<protein>
    <submittedName>
        <fullName evidence="2">Chromophore lyase</fullName>
    </submittedName>
</protein>
<keyword evidence="2" id="KW-0934">Plastid</keyword>
<accession>A0A1C9C974</accession>